<reference evidence="8 9" key="1">
    <citation type="submission" date="2019-03" db="EMBL/GenBank/DDBJ databases">
        <title>Genomic Encyclopedia of Type Strains, Phase IV (KMG-IV): sequencing the most valuable type-strain genomes for metagenomic binning, comparative biology and taxonomic classification.</title>
        <authorList>
            <person name="Goeker M."/>
        </authorList>
    </citation>
    <scope>NUCLEOTIDE SEQUENCE [LARGE SCALE GENOMIC DNA]</scope>
    <source>
        <strain evidence="8 9">DSM 25488</strain>
    </source>
</reference>
<dbReference type="NCBIfam" id="TIGR00114">
    <property type="entry name" value="lumazine-synth"/>
    <property type="match status" value="1"/>
</dbReference>
<dbReference type="Gene3D" id="3.40.50.960">
    <property type="entry name" value="Lumazine/riboflavin synthase"/>
    <property type="match status" value="1"/>
</dbReference>
<dbReference type="AlphaFoldDB" id="A0A4R6XDU3"/>
<dbReference type="SUPFAM" id="SSF52121">
    <property type="entry name" value="Lumazine synthase"/>
    <property type="match status" value="1"/>
</dbReference>
<accession>A0A4R6XDU3</accession>
<evidence type="ECO:0000256" key="1">
    <source>
        <dbReference type="ARBA" id="ARBA00004917"/>
    </source>
</evidence>
<evidence type="ECO:0000256" key="5">
    <source>
        <dbReference type="ARBA" id="ARBA00022679"/>
    </source>
</evidence>
<organism evidence="8 9">
    <name type="scientific">Marinicella litoralis</name>
    <dbReference type="NCBI Taxonomy" id="644220"/>
    <lineage>
        <taxon>Bacteria</taxon>
        <taxon>Pseudomonadati</taxon>
        <taxon>Pseudomonadota</taxon>
        <taxon>Gammaproteobacteria</taxon>
        <taxon>Lysobacterales</taxon>
        <taxon>Marinicellaceae</taxon>
        <taxon>Marinicella</taxon>
    </lineage>
</organism>
<dbReference type="OrthoDB" id="9809709at2"/>
<comment type="caution">
    <text evidence="8">The sequence shown here is derived from an EMBL/GenBank/DDBJ whole genome shotgun (WGS) entry which is preliminary data.</text>
</comment>
<evidence type="ECO:0000256" key="4">
    <source>
        <dbReference type="ARBA" id="ARBA00022619"/>
    </source>
</evidence>
<dbReference type="PANTHER" id="PTHR21058">
    <property type="entry name" value="6,7-DIMETHYL-8-RIBITYLLUMAZINE SYNTHASE DMRL SYNTHASE LUMAZINE SYNTHASE"/>
    <property type="match status" value="1"/>
</dbReference>
<gene>
    <name evidence="7" type="primary">ribH</name>
    <name evidence="8" type="ORF">C8D91_2554</name>
</gene>
<dbReference type="EMBL" id="SNZB01000006">
    <property type="protein sequence ID" value="TDR17495.1"/>
    <property type="molecule type" value="Genomic_DNA"/>
</dbReference>
<evidence type="ECO:0000256" key="7">
    <source>
        <dbReference type="HAMAP-Rule" id="MF_00178"/>
    </source>
</evidence>
<name>A0A4R6XDU3_9GAMM</name>
<dbReference type="RefSeq" id="WP_099018861.1">
    <property type="nucleotide sequence ID" value="NZ_NIHB01000002.1"/>
</dbReference>
<feature type="binding site" evidence="7">
    <location>
        <begin position="41"/>
        <end position="43"/>
    </location>
    <ligand>
        <name>5-amino-6-(D-ribitylamino)uracil</name>
        <dbReference type="ChEBI" id="CHEBI:15934"/>
    </ligand>
</feature>
<dbReference type="GO" id="GO:0009349">
    <property type="term" value="C:riboflavin synthase complex"/>
    <property type="evidence" value="ECO:0007669"/>
    <property type="project" value="UniProtKB-UniRule"/>
</dbReference>
<dbReference type="InterPro" id="IPR034964">
    <property type="entry name" value="LS"/>
</dbReference>
<dbReference type="Pfam" id="PF00885">
    <property type="entry name" value="DMRL_synthase"/>
    <property type="match status" value="1"/>
</dbReference>
<dbReference type="InterPro" id="IPR036467">
    <property type="entry name" value="LS/RS_sf"/>
</dbReference>
<comment type="pathway">
    <text evidence="1 7">Cofactor biosynthesis; riboflavin biosynthesis; riboflavin from 2-hydroxy-3-oxobutyl phosphate and 5-amino-6-(D-ribitylamino)uracil: step 1/2.</text>
</comment>
<feature type="binding site" evidence="7">
    <location>
        <begin position="65"/>
        <end position="67"/>
    </location>
    <ligand>
        <name>5-amino-6-(D-ribitylamino)uracil</name>
        <dbReference type="ChEBI" id="CHEBI:15934"/>
    </ligand>
</feature>
<dbReference type="GO" id="GO:0009231">
    <property type="term" value="P:riboflavin biosynthetic process"/>
    <property type="evidence" value="ECO:0007669"/>
    <property type="project" value="UniProtKB-UniRule"/>
</dbReference>
<protein>
    <recommendedName>
        <fullName evidence="3 7">6,7-dimethyl-8-ribityllumazine synthase</fullName>
        <shortName evidence="7">DMRL synthase</shortName>
        <shortName evidence="7">LS</shortName>
        <shortName evidence="7">Lumazine synthase</shortName>
        <ecNumber evidence="3 7">2.5.1.78</ecNumber>
    </recommendedName>
</protein>
<evidence type="ECO:0000256" key="3">
    <source>
        <dbReference type="ARBA" id="ARBA00012664"/>
    </source>
</evidence>
<comment type="subunit">
    <text evidence="7">Forms an icosahedral capsid composed of 60 subunits, arranged as a dodecamer of pentamers.</text>
</comment>
<sequence length="145" mass="16047">MKIAIITAPFYRHISDGLFEGATNYLNRENVEYERFDVPGALEVPLACQYIAKTERFDGIVALGAVIRGETAHFDHVCEQSARGIMNVSLENNMPIGNGIITVEDEKQALARSSVDESLGKENKGKEAAQATVALLRMQHELNRQ</sequence>
<feature type="binding site" evidence="7">
    <location>
        <position position="10"/>
    </location>
    <ligand>
        <name>5-amino-6-(D-ribitylamino)uracil</name>
        <dbReference type="ChEBI" id="CHEBI:15934"/>
    </ligand>
</feature>
<feature type="active site" description="Proton donor" evidence="7">
    <location>
        <position position="73"/>
    </location>
</feature>
<evidence type="ECO:0000256" key="2">
    <source>
        <dbReference type="ARBA" id="ARBA00007424"/>
    </source>
</evidence>
<feature type="binding site" evidence="7">
    <location>
        <position position="98"/>
    </location>
    <ligand>
        <name>5-amino-6-(D-ribitylamino)uracil</name>
        <dbReference type="ChEBI" id="CHEBI:15934"/>
    </ligand>
</feature>
<evidence type="ECO:0000256" key="6">
    <source>
        <dbReference type="ARBA" id="ARBA00048785"/>
    </source>
</evidence>
<dbReference type="CDD" id="cd09209">
    <property type="entry name" value="Lumazine_synthase-I"/>
    <property type="match status" value="1"/>
</dbReference>
<feature type="binding site" evidence="7">
    <location>
        <begin position="70"/>
        <end position="71"/>
    </location>
    <ligand>
        <name>(2S)-2-hydroxy-3-oxobutyl phosphate</name>
        <dbReference type="ChEBI" id="CHEBI:58830"/>
    </ligand>
</feature>
<dbReference type="GO" id="GO:0000906">
    <property type="term" value="F:6,7-dimethyl-8-ribityllumazine synthase activity"/>
    <property type="evidence" value="ECO:0007669"/>
    <property type="project" value="UniProtKB-UniRule"/>
</dbReference>
<keyword evidence="5 7" id="KW-0808">Transferase</keyword>
<evidence type="ECO:0000313" key="9">
    <source>
        <dbReference type="Proteomes" id="UP000295724"/>
    </source>
</evidence>
<dbReference type="EC" id="2.5.1.78" evidence="3 7"/>
<dbReference type="PANTHER" id="PTHR21058:SF0">
    <property type="entry name" value="6,7-DIMETHYL-8-RIBITYLLUMAZINE SYNTHASE"/>
    <property type="match status" value="1"/>
</dbReference>
<comment type="function">
    <text evidence="7">Catalyzes the formation of 6,7-dimethyl-8-ribityllumazine by condensation of 5-amino-6-(D-ribitylamino)uracil with 3,4-dihydroxy-2-butanone 4-phosphate. This is the penultimate step in the biosynthesis of riboflavin.</text>
</comment>
<dbReference type="GO" id="GO:0005829">
    <property type="term" value="C:cytosol"/>
    <property type="evidence" value="ECO:0007669"/>
    <property type="project" value="TreeGrafter"/>
</dbReference>
<comment type="similarity">
    <text evidence="2 7">Belongs to the DMRL synthase family.</text>
</comment>
<comment type="catalytic activity">
    <reaction evidence="6 7">
        <text>(2S)-2-hydroxy-3-oxobutyl phosphate + 5-amino-6-(D-ribitylamino)uracil = 6,7-dimethyl-8-(1-D-ribityl)lumazine + phosphate + 2 H2O + H(+)</text>
        <dbReference type="Rhea" id="RHEA:26152"/>
        <dbReference type="ChEBI" id="CHEBI:15377"/>
        <dbReference type="ChEBI" id="CHEBI:15378"/>
        <dbReference type="ChEBI" id="CHEBI:15934"/>
        <dbReference type="ChEBI" id="CHEBI:43474"/>
        <dbReference type="ChEBI" id="CHEBI:58201"/>
        <dbReference type="ChEBI" id="CHEBI:58830"/>
        <dbReference type="EC" id="2.5.1.78"/>
    </reaction>
</comment>
<proteinExistence type="inferred from homology"/>
<dbReference type="Proteomes" id="UP000295724">
    <property type="component" value="Unassembled WGS sequence"/>
</dbReference>
<feature type="binding site" evidence="7">
    <location>
        <position position="112"/>
    </location>
    <ligand>
        <name>(2S)-2-hydroxy-3-oxobutyl phosphate</name>
        <dbReference type="ChEBI" id="CHEBI:58830"/>
    </ligand>
</feature>
<dbReference type="HAMAP" id="MF_00178">
    <property type="entry name" value="Lumazine_synth"/>
    <property type="match status" value="1"/>
</dbReference>
<keyword evidence="9" id="KW-1185">Reference proteome</keyword>
<evidence type="ECO:0000313" key="8">
    <source>
        <dbReference type="EMBL" id="TDR17495.1"/>
    </source>
</evidence>
<dbReference type="UniPathway" id="UPA00275">
    <property type="reaction ID" value="UER00404"/>
</dbReference>
<keyword evidence="4 7" id="KW-0686">Riboflavin biosynthesis</keyword>
<dbReference type="InterPro" id="IPR002180">
    <property type="entry name" value="LS/RS"/>
</dbReference>